<keyword evidence="5" id="KW-0539">Nucleus</keyword>
<dbReference type="EMBL" id="JQFZ01000379">
    <property type="protein sequence ID" value="KGO49543.1"/>
    <property type="molecule type" value="Genomic_DNA"/>
</dbReference>
<evidence type="ECO:0000256" key="3">
    <source>
        <dbReference type="ARBA" id="ARBA00023015"/>
    </source>
</evidence>
<dbReference type="GO" id="GO:0008270">
    <property type="term" value="F:zinc ion binding"/>
    <property type="evidence" value="ECO:0007669"/>
    <property type="project" value="InterPro"/>
</dbReference>
<name>A0A0A2J4C6_PENEN</name>
<dbReference type="Proteomes" id="UP000030143">
    <property type="component" value="Unassembled WGS sequence"/>
</dbReference>
<evidence type="ECO:0000256" key="4">
    <source>
        <dbReference type="ARBA" id="ARBA00023163"/>
    </source>
</evidence>
<evidence type="ECO:0000313" key="8">
    <source>
        <dbReference type="Proteomes" id="UP000030143"/>
    </source>
</evidence>
<keyword evidence="2" id="KW-0479">Metal-binding</keyword>
<dbReference type="STRING" id="27334.A0A0A2J4C6"/>
<dbReference type="VEuPathDB" id="FungiDB:PEXP_009330"/>
<dbReference type="CDD" id="cd12148">
    <property type="entry name" value="fungal_TF_MHR"/>
    <property type="match status" value="1"/>
</dbReference>
<dbReference type="PANTHER" id="PTHR47338">
    <property type="entry name" value="ZN(II)2CYS6 TRANSCRIPTION FACTOR (EUROFUNG)-RELATED"/>
    <property type="match status" value="1"/>
</dbReference>
<proteinExistence type="predicted"/>
<feature type="domain" description="Xylanolytic transcriptional activator regulatory" evidence="6">
    <location>
        <begin position="19"/>
        <end position="114"/>
    </location>
</feature>
<organism evidence="7 8">
    <name type="scientific">Penicillium expansum</name>
    <name type="common">Blue mold rot fungus</name>
    <dbReference type="NCBI Taxonomy" id="27334"/>
    <lineage>
        <taxon>Eukaryota</taxon>
        <taxon>Fungi</taxon>
        <taxon>Dikarya</taxon>
        <taxon>Ascomycota</taxon>
        <taxon>Pezizomycotina</taxon>
        <taxon>Eurotiomycetes</taxon>
        <taxon>Eurotiomycetidae</taxon>
        <taxon>Eurotiales</taxon>
        <taxon>Aspergillaceae</taxon>
        <taxon>Penicillium</taxon>
    </lineage>
</organism>
<dbReference type="AlphaFoldDB" id="A0A0A2J4C6"/>
<dbReference type="RefSeq" id="XP_016592953.1">
    <property type="nucleotide sequence ID" value="XM_016740451.1"/>
</dbReference>
<evidence type="ECO:0000256" key="1">
    <source>
        <dbReference type="ARBA" id="ARBA00004123"/>
    </source>
</evidence>
<evidence type="ECO:0000259" key="6">
    <source>
        <dbReference type="Pfam" id="PF04082"/>
    </source>
</evidence>
<dbReference type="GO" id="GO:0006351">
    <property type="term" value="P:DNA-templated transcription"/>
    <property type="evidence" value="ECO:0007669"/>
    <property type="project" value="InterPro"/>
</dbReference>
<dbReference type="PhylomeDB" id="A0A0A2J4C6"/>
<dbReference type="GO" id="GO:0005634">
    <property type="term" value="C:nucleus"/>
    <property type="evidence" value="ECO:0007669"/>
    <property type="project" value="UniProtKB-SubCell"/>
</dbReference>
<comment type="caution">
    <text evidence="7">The sequence shown here is derived from an EMBL/GenBank/DDBJ whole genome shotgun (WGS) entry which is preliminary data.</text>
</comment>
<comment type="subcellular location">
    <subcellularLocation>
        <location evidence="1">Nucleus</location>
    </subcellularLocation>
</comment>
<dbReference type="InterPro" id="IPR050815">
    <property type="entry name" value="TF_fung"/>
</dbReference>
<dbReference type="GO" id="GO:0000981">
    <property type="term" value="F:DNA-binding transcription factor activity, RNA polymerase II-specific"/>
    <property type="evidence" value="ECO:0007669"/>
    <property type="project" value="InterPro"/>
</dbReference>
<dbReference type="GeneID" id="27675870"/>
<keyword evidence="4" id="KW-0804">Transcription</keyword>
<keyword evidence="8" id="KW-1185">Reference proteome</keyword>
<dbReference type="OrthoDB" id="424974at2759"/>
<dbReference type="HOGENOM" id="CLU_1938866_0_0_1"/>
<protein>
    <recommendedName>
        <fullName evidence="6">Xylanolytic transcriptional activator regulatory domain-containing protein</fullName>
    </recommendedName>
</protein>
<evidence type="ECO:0000256" key="5">
    <source>
        <dbReference type="ARBA" id="ARBA00023242"/>
    </source>
</evidence>
<sequence>MPSSSITLPPWEEIIPIAELYLLYCDSQPLPLFYRDSFLSTLQTRDTELLFAILALAFRFSYTYRNRADSTNLINSYAEVARGLVMKRVSEGPVELSTLQCLCILSLVDFTSTSSTFPTFKPELIVSTRR</sequence>
<dbReference type="InterPro" id="IPR007219">
    <property type="entry name" value="XnlR_reg_dom"/>
</dbReference>
<accession>A0A0A2J4C6</accession>
<dbReference type="Pfam" id="PF04082">
    <property type="entry name" value="Fungal_trans"/>
    <property type="match status" value="1"/>
</dbReference>
<gene>
    <name evidence="7" type="ORF">PEX2_031760</name>
</gene>
<dbReference type="PANTHER" id="PTHR47338:SF9">
    <property type="entry name" value="ZN(II)2CYS6 TRANSCRIPTION FACTOR (EUROFUNG)"/>
    <property type="match status" value="1"/>
</dbReference>
<evidence type="ECO:0000256" key="2">
    <source>
        <dbReference type="ARBA" id="ARBA00022723"/>
    </source>
</evidence>
<keyword evidence="3" id="KW-0805">Transcription regulation</keyword>
<evidence type="ECO:0000313" key="7">
    <source>
        <dbReference type="EMBL" id="KGO49543.1"/>
    </source>
</evidence>
<dbReference type="GO" id="GO:0003677">
    <property type="term" value="F:DNA binding"/>
    <property type="evidence" value="ECO:0007669"/>
    <property type="project" value="InterPro"/>
</dbReference>
<reference evidence="7 8" key="1">
    <citation type="journal article" date="2015" name="Mol. Plant Microbe Interact.">
        <title>Genome, transcriptome, and functional analyses of Penicillium expansum provide new insights into secondary metabolism and pathogenicity.</title>
        <authorList>
            <person name="Ballester A.R."/>
            <person name="Marcet-Houben M."/>
            <person name="Levin E."/>
            <person name="Sela N."/>
            <person name="Selma-Lazaro C."/>
            <person name="Carmona L."/>
            <person name="Wisniewski M."/>
            <person name="Droby S."/>
            <person name="Gonzalez-Candelas L."/>
            <person name="Gabaldon T."/>
        </authorList>
    </citation>
    <scope>NUCLEOTIDE SEQUENCE [LARGE SCALE GENOMIC DNA]</scope>
    <source>
        <strain evidence="7 8">MD-8</strain>
    </source>
</reference>